<protein>
    <submittedName>
        <fullName evidence="2">Uncharacterized protein</fullName>
    </submittedName>
</protein>
<dbReference type="WBParaSite" id="nRc.2.0.1.t15230-RA">
    <property type="protein sequence ID" value="nRc.2.0.1.t15230-RA"/>
    <property type="gene ID" value="nRc.2.0.1.g15230"/>
</dbReference>
<dbReference type="AlphaFoldDB" id="A0A915IN44"/>
<organism evidence="1 2">
    <name type="scientific">Romanomermis culicivorax</name>
    <name type="common">Nematode worm</name>
    <dbReference type="NCBI Taxonomy" id="13658"/>
    <lineage>
        <taxon>Eukaryota</taxon>
        <taxon>Metazoa</taxon>
        <taxon>Ecdysozoa</taxon>
        <taxon>Nematoda</taxon>
        <taxon>Enoplea</taxon>
        <taxon>Dorylaimia</taxon>
        <taxon>Mermithida</taxon>
        <taxon>Mermithoidea</taxon>
        <taxon>Mermithidae</taxon>
        <taxon>Romanomermis</taxon>
    </lineage>
</organism>
<evidence type="ECO:0000313" key="2">
    <source>
        <dbReference type="WBParaSite" id="nRc.2.0.1.t15230-RA"/>
    </source>
</evidence>
<name>A0A915IN44_ROMCU</name>
<accession>A0A915IN44</accession>
<dbReference type="Proteomes" id="UP000887565">
    <property type="component" value="Unplaced"/>
</dbReference>
<proteinExistence type="predicted"/>
<sequence>MYCFKETRDALDQLSTAAERITNNVPMVQTIDQFIGAVSDQFQAQQIRIQREIQEQTKATNA</sequence>
<reference evidence="2" key="1">
    <citation type="submission" date="2022-11" db="UniProtKB">
        <authorList>
            <consortium name="WormBaseParasite"/>
        </authorList>
    </citation>
    <scope>IDENTIFICATION</scope>
</reference>
<evidence type="ECO:0000313" key="1">
    <source>
        <dbReference type="Proteomes" id="UP000887565"/>
    </source>
</evidence>
<keyword evidence="1" id="KW-1185">Reference proteome</keyword>